<name>A0A437M8N7_9SPHN</name>
<dbReference type="EMBL" id="SACN01000001">
    <property type="protein sequence ID" value="RVT94019.1"/>
    <property type="molecule type" value="Genomic_DNA"/>
</dbReference>
<sequence>MAKHLTGTFNIMRKVALFALALLAAAPAVAQGVAGLKTGAILVSSDGKRLGRIDTITSKDGAPVSLNLIFDSRFVHVPASTVSAGEDGRLTTSLSRDEVRKLK</sequence>
<reference evidence="2 3" key="1">
    <citation type="submission" date="2019-01" db="EMBL/GenBank/DDBJ databases">
        <authorList>
            <person name="Chen W.-M."/>
        </authorList>
    </citation>
    <scope>NUCLEOTIDE SEQUENCE [LARGE SCALE GENOMIC DNA]</scope>
    <source>
        <strain evidence="2 3">CCP-7</strain>
    </source>
</reference>
<dbReference type="RefSeq" id="WP_127743191.1">
    <property type="nucleotide sequence ID" value="NZ_SACN01000001.1"/>
</dbReference>
<comment type="caution">
    <text evidence="2">The sequence shown here is derived from an EMBL/GenBank/DDBJ whole genome shotgun (WGS) entry which is preliminary data.</text>
</comment>
<evidence type="ECO:0000256" key="1">
    <source>
        <dbReference type="SAM" id="SignalP"/>
    </source>
</evidence>
<dbReference type="Proteomes" id="UP000282971">
    <property type="component" value="Unassembled WGS sequence"/>
</dbReference>
<evidence type="ECO:0008006" key="4">
    <source>
        <dbReference type="Google" id="ProtNLM"/>
    </source>
</evidence>
<dbReference type="AlphaFoldDB" id="A0A437M8N7"/>
<keyword evidence="1" id="KW-0732">Signal</keyword>
<keyword evidence="3" id="KW-1185">Reference proteome</keyword>
<evidence type="ECO:0000313" key="2">
    <source>
        <dbReference type="EMBL" id="RVT94019.1"/>
    </source>
</evidence>
<accession>A0A437M8N7</accession>
<evidence type="ECO:0000313" key="3">
    <source>
        <dbReference type="Proteomes" id="UP000282971"/>
    </source>
</evidence>
<gene>
    <name evidence="2" type="ORF">EOD43_09230</name>
</gene>
<organism evidence="2 3">
    <name type="scientific">Sphingomonas crocodyli</name>
    <dbReference type="NCBI Taxonomy" id="1979270"/>
    <lineage>
        <taxon>Bacteria</taxon>
        <taxon>Pseudomonadati</taxon>
        <taxon>Pseudomonadota</taxon>
        <taxon>Alphaproteobacteria</taxon>
        <taxon>Sphingomonadales</taxon>
        <taxon>Sphingomonadaceae</taxon>
        <taxon>Sphingomonas</taxon>
    </lineage>
</organism>
<feature type="signal peptide" evidence="1">
    <location>
        <begin position="1"/>
        <end position="30"/>
    </location>
</feature>
<proteinExistence type="predicted"/>
<protein>
    <recommendedName>
        <fullName evidence="4">PRC-barrel domain containing protein</fullName>
    </recommendedName>
</protein>
<dbReference type="OrthoDB" id="7473454at2"/>
<feature type="chain" id="PRO_5019327046" description="PRC-barrel domain containing protein" evidence="1">
    <location>
        <begin position="31"/>
        <end position="103"/>
    </location>
</feature>